<feature type="compositionally biased region" description="Low complexity" evidence="1">
    <location>
        <begin position="287"/>
        <end position="297"/>
    </location>
</feature>
<protein>
    <submittedName>
        <fullName evidence="2">Uncharacterized protein</fullName>
    </submittedName>
</protein>
<feature type="region of interest" description="Disordered" evidence="1">
    <location>
        <begin position="1"/>
        <end position="133"/>
    </location>
</feature>
<feature type="compositionally biased region" description="Basic and acidic residues" evidence="1">
    <location>
        <begin position="56"/>
        <end position="66"/>
    </location>
</feature>
<reference evidence="2 3" key="2">
    <citation type="submission" date="2018-04" db="EMBL/GenBank/DDBJ databases">
        <title>OglaRS2 (Oryza glaberrima Reference Sequence Version 2).</title>
        <authorList>
            <person name="Zhang J."/>
            <person name="Kudrna D."/>
            <person name="Lee S."/>
            <person name="Talag J."/>
            <person name="Rajasekar S."/>
            <person name="Wing R.A."/>
        </authorList>
    </citation>
    <scope>NUCLEOTIDE SEQUENCE [LARGE SCALE GENOMIC DNA]</scope>
    <source>
        <strain evidence="2 3">cv. IRGC 96717</strain>
    </source>
</reference>
<evidence type="ECO:0000256" key="1">
    <source>
        <dbReference type="SAM" id="MobiDB-lite"/>
    </source>
</evidence>
<dbReference type="PANTHER" id="PTHR33472:SF18">
    <property type="entry name" value="OS09G0327500 PROTEIN"/>
    <property type="match status" value="1"/>
</dbReference>
<dbReference type="EnsemblPlants" id="ORGLA09G0042000.1">
    <property type="protein sequence ID" value="ORGLA09G0042000.1"/>
    <property type="gene ID" value="ORGLA09G0042000"/>
</dbReference>
<dbReference type="OMA" id="QCVADHK"/>
<dbReference type="Proteomes" id="UP000007306">
    <property type="component" value="Chromosome 9"/>
</dbReference>
<dbReference type="PANTHER" id="PTHR33472">
    <property type="entry name" value="OS01G0106600 PROTEIN"/>
    <property type="match status" value="1"/>
</dbReference>
<feature type="compositionally biased region" description="Low complexity" evidence="1">
    <location>
        <begin position="20"/>
        <end position="33"/>
    </location>
</feature>
<reference evidence="2" key="1">
    <citation type="submission" date="2015-06" db="UniProtKB">
        <authorList>
            <consortium name="EnsemblPlants"/>
        </authorList>
    </citation>
    <scope>IDENTIFICATION</scope>
</reference>
<sequence length="379" mass="39360">MPSQPQPFRFWLPYRSNVASSSRQQPRPSSGTAPAPPPPTPADRPPRASPAPARAMGEDISVHGESSDESDTIPVQSVDSPRWRGARRRPSVPDMELTLSRSPRAGEERTPRGGGEGGEGNDTKISISGFPRSRLFDGARAPYRREIEDGLKSLATRGREAPAASADGVQGYRVITLAGHNVGASMVLGGGGGGGGGGREHGPSPTAAEAEGSARPAPAVAANVNSNVQSVNNSSMEASTCNAGDPGVRVDIKNARDEPVLVAPPKKQQEEEEPNEPVPVRRPPIAVPAAPQPENRVAPPPPPPRARRCLRALMMESGSDTEAAPKPKTKPKPKPSSCRFQCVADHKPPPPPATTSNGGGGGGGGDGRSGEEGGKENTR</sequence>
<dbReference type="eggNOG" id="ENOG502QQ4J">
    <property type="taxonomic scope" value="Eukaryota"/>
</dbReference>
<accession>I1QMZ1</accession>
<feature type="compositionally biased region" description="Gly residues" evidence="1">
    <location>
        <begin position="357"/>
        <end position="367"/>
    </location>
</feature>
<evidence type="ECO:0000313" key="2">
    <source>
        <dbReference type="EnsemblPlants" id="ORGLA09G0042000.1"/>
    </source>
</evidence>
<dbReference type="AlphaFoldDB" id="I1QMZ1"/>
<feature type="compositionally biased region" description="Pro residues" evidence="1">
    <location>
        <begin position="276"/>
        <end position="286"/>
    </location>
</feature>
<keyword evidence="3" id="KW-1185">Reference proteome</keyword>
<feature type="compositionally biased region" description="Basic and acidic residues" evidence="1">
    <location>
        <begin position="248"/>
        <end position="259"/>
    </location>
</feature>
<organism evidence="2 3">
    <name type="scientific">Oryza glaberrima</name>
    <name type="common">African rice</name>
    <dbReference type="NCBI Taxonomy" id="4538"/>
    <lineage>
        <taxon>Eukaryota</taxon>
        <taxon>Viridiplantae</taxon>
        <taxon>Streptophyta</taxon>
        <taxon>Embryophyta</taxon>
        <taxon>Tracheophyta</taxon>
        <taxon>Spermatophyta</taxon>
        <taxon>Magnoliopsida</taxon>
        <taxon>Liliopsida</taxon>
        <taxon>Poales</taxon>
        <taxon>Poaceae</taxon>
        <taxon>BOP clade</taxon>
        <taxon>Oryzoideae</taxon>
        <taxon>Oryzeae</taxon>
        <taxon>Oryzinae</taxon>
        <taxon>Oryza</taxon>
    </lineage>
</organism>
<dbReference type="Gramene" id="ORGLA09G0042000.1">
    <property type="protein sequence ID" value="ORGLA09G0042000.1"/>
    <property type="gene ID" value="ORGLA09G0042000"/>
</dbReference>
<evidence type="ECO:0000313" key="3">
    <source>
        <dbReference type="Proteomes" id="UP000007306"/>
    </source>
</evidence>
<feature type="region of interest" description="Disordered" evidence="1">
    <location>
        <begin position="190"/>
        <end position="379"/>
    </location>
</feature>
<feature type="compositionally biased region" description="Pro residues" evidence="1">
    <location>
        <begin position="34"/>
        <end position="49"/>
    </location>
</feature>
<name>I1QMZ1_ORYGL</name>
<proteinExistence type="predicted"/>
<feature type="compositionally biased region" description="Low complexity" evidence="1">
    <location>
        <begin position="213"/>
        <end position="235"/>
    </location>
</feature>
<dbReference type="HOGENOM" id="CLU_748824_0_0_1"/>
<feature type="compositionally biased region" description="Basic and acidic residues" evidence="1">
    <location>
        <begin position="368"/>
        <end position="379"/>
    </location>
</feature>